<sequence length="202" mass="20962">MDVTADRPSPRAARGRLRGAWTAAHTPVDGVPRWARIAAYAVPLTVLPSSVGRIAVVFLDEASAAKAGDARLWLPIKAYVVVLSVLSELLAFTAVGLVAAWGEVVPRRVPLLRGRRVPAPAVAIPAALGAVALTVLWTAAAVGVIAGVTLTGDPLPPDFPSAAGGWEAAVFSLAYAPLLLWGPLLGAATVAYWARRRGGARR</sequence>
<feature type="transmembrane region" description="Helical" evidence="1">
    <location>
        <begin position="37"/>
        <end position="59"/>
    </location>
</feature>
<evidence type="ECO:0000256" key="1">
    <source>
        <dbReference type="SAM" id="Phobius"/>
    </source>
</evidence>
<gene>
    <name evidence="2" type="ORF">ACFO4E_17410</name>
</gene>
<comment type="caution">
    <text evidence="2">The sequence shown here is derived from an EMBL/GenBank/DDBJ whole genome shotgun (WGS) entry which is preliminary data.</text>
</comment>
<dbReference type="Proteomes" id="UP001595923">
    <property type="component" value="Unassembled WGS sequence"/>
</dbReference>
<name>A0ABV9DY11_9ACTN</name>
<accession>A0ABV9DY11</accession>
<proteinExistence type="predicted"/>
<organism evidence="2 3">
    <name type="scientific">Nocardiopsis mangrovi</name>
    <dbReference type="NCBI Taxonomy" id="1179818"/>
    <lineage>
        <taxon>Bacteria</taxon>
        <taxon>Bacillati</taxon>
        <taxon>Actinomycetota</taxon>
        <taxon>Actinomycetes</taxon>
        <taxon>Streptosporangiales</taxon>
        <taxon>Nocardiopsidaceae</taxon>
        <taxon>Nocardiopsis</taxon>
    </lineage>
</organism>
<evidence type="ECO:0000313" key="2">
    <source>
        <dbReference type="EMBL" id="MFC4563647.1"/>
    </source>
</evidence>
<protein>
    <recommendedName>
        <fullName evidence="4">Integral membrane protein</fullName>
    </recommendedName>
</protein>
<evidence type="ECO:0000313" key="3">
    <source>
        <dbReference type="Proteomes" id="UP001595923"/>
    </source>
</evidence>
<evidence type="ECO:0008006" key="4">
    <source>
        <dbReference type="Google" id="ProtNLM"/>
    </source>
</evidence>
<keyword evidence="3" id="KW-1185">Reference proteome</keyword>
<keyword evidence="1" id="KW-0812">Transmembrane</keyword>
<dbReference type="EMBL" id="JBHSFQ010000017">
    <property type="protein sequence ID" value="MFC4563647.1"/>
    <property type="molecule type" value="Genomic_DNA"/>
</dbReference>
<feature type="transmembrane region" description="Helical" evidence="1">
    <location>
        <begin position="122"/>
        <end position="148"/>
    </location>
</feature>
<feature type="transmembrane region" description="Helical" evidence="1">
    <location>
        <begin position="79"/>
        <end position="101"/>
    </location>
</feature>
<feature type="transmembrane region" description="Helical" evidence="1">
    <location>
        <begin position="168"/>
        <end position="194"/>
    </location>
</feature>
<dbReference type="RefSeq" id="WP_378576116.1">
    <property type="nucleotide sequence ID" value="NZ_JBHSFQ010000017.1"/>
</dbReference>
<keyword evidence="1" id="KW-0472">Membrane</keyword>
<reference evidence="3" key="1">
    <citation type="journal article" date="2019" name="Int. J. Syst. Evol. Microbiol.">
        <title>The Global Catalogue of Microorganisms (GCM) 10K type strain sequencing project: providing services to taxonomists for standard genome sequencing and annotation.</title>
        <authorList>
            <consortium name="The Broad Institute Genomics Platform"/>
            <consortium name="The Broad Institute Genome Sequencing Center for Infectious Disease"/>
            <person name="Wu L."/>
            <person name="Ma J."/>
        </authorList>
    </citation>
    <scope>NUCLEOTIDE SEQUENCE [LARGE SCALE GENOMIC DNA]</scope>
    <source>
        <strain evidence="3">XZYJ18</strain>
    </source>
</reference>
<keyword evidence="1" id="KW-1133">Transmembrane helix</keyword>